<protein>
    <recommendedName>
        <fullName evidence="1">Phage neck terminator protein gp12-like domain-containing protein</fullName>
    </recommendedName>
</protein>
<dbReference type="EMBL" id="JABXXP010000003">
    <property type="protein sequence ID" value="NVN09711.1"/>
    <property type="molecule type" value="Genomic_DNA"/>
</dbReference>
<evidence type="ECO:0000313" key="3">
    <source>
        <dbReference type="Proteomes" id="UP000534870"/>
    </source>
</evidence>
<dbReference type="InterPro" id="IPR057087">
    <property type="entry name" value="Gp12-like"/>
</dbReference>
<sequence length="184" mass="19739">MVQTGSNPADTVTVNLTEDDILEQVGNWLLTILPITADQIVAGQQNQVAAPLGLFVTMTIVGRKRLATNAWIYAATTKQTTTPWQISVQVGVFGPGAGDAIQTLTSLFRDPIAADFFAACGFPIAPLYASDARQTAFISEARQYEDNWNADLNFQVNYVLTTPIQTATSATVGIINVGATYPPE</sequence>
<organism evidence="2 3">
    <name type="scientific">Nguyenibacter vanlangensis</name>
    <dbReference type="NCBI Taxonomy" id="1216886"/>
    <lineage>
        <taxon>Bacteria</taxon>
        <taxon>Pseudomonadati</taxon>
        <taxon>Pseudomonadota</taxon>
        <taxon>Alphaproteobacteria</taxon>
        <taxon>Acetobacterales</taxon>
        <taxon>Acetobacteraceae</taxon>
        <taxon>Nguyenibacter</taxon>
    </lineage>
</organism>
<dbReference type="NCBIfam" id="NF047498">
    <property type="entry name" value="LIC_12616_fam"/>
    <property type="match status" value="1"/>
</dbReference>
<dbReference type="AlphaFoldDB" id="A0A7Y7ISV7"/>
<name>A0A7Y7ISV7_9PROT</name>
<gene>
    <name evidence="2" type="ORF">HUK84_00855</name>
</gene>
<evidence type="ECO:0000259" key="1">
    <source>
        <dbReference type="Pfam" id="PF23961"/>
    </source>
</evidence>
<dbReference type="Pfam" id="PF23961">
    <property type="entry name" value="Phage_tail_terminator_9"/>
    <property type="match status" value="1"/>
</dbReference>
<proteinExistence type="predicted"/>
<dbReference type="Proteomes" id="UP000534870">
    <property type="component" value="Unassembled WGS sequence"/>
</dbReference>
<accession>A0A7Y7ISV7</accession>
<dbReference type="RefSeq" id="WP_176638511.1">
    <property type="nucleotide sequence ID" value="NZ_JABXXP010000003.1"/>
</dbReference>
<reference evidence="2 3" key="1">
    <citation type="submission" date="2020-06" db="EMBL/GenBank/DDBJ databases">
        <title>Description of novel acetic acid bacteria.</title>
        <authorList>
            <person name="Sombolestani A."/>
        </authorList>
    </citation>
    <scope>NUCLEOTIDE SEQUENCE [LARGE SCALE GENOMIC DNA]</scope>
    <source>
        <strain evidence="2 3">LMG 31431</strain>
    </source>
</reference>
<comment type="caution">
    <text evidence="2">The sequence shown here is derived from an EMBL/GenBank/DDBJ whole genome shotgun (WGS) entry which is preliminary data.</text>
</comment>
<feature type="domain" description="Phage neck terminator protein gp12-like" evidence="1">
    <location>
        <begin position="20"/>
        <end position="175"/>
    </location>
</feature>
<evidence type="ECO:0000313" key="2">
    <source>
        <dbReference type="EMBL" id="NVN09711.1"/>
    </source>
</evidence>